<dbReference type="PANTHER" id="PTHR24193">
    <property type="entry name" value="ANKYRIN REPEAT PROTEIN"/>
    <property type="match status" value="1"/>
</dbReference>
<dbReference type="PROSITE" id="PS50297">
    <property type="entry name" value="ANK_REP_REGION"/>
    <property type="match status" value="2"/>
</dbReference>
<evidence type="ECO:0000256" key="1">
    <source>
        <dbReference type="ARBA" id="ARBA00022737"/>
    </source>
</evidence>
<feature type="region of interest" description="Disordered" evidence="4">
    <location>
        <begin position="838"/>
        <end position="875"/>
    </location>
</feature>
<dbReference type="PANTHER" id="PTHR24193:SF121">
    <property type="entry name" value="ADA2A-CONTAINING COMPLEX COMPONENT 3, ISOFORM D"/>
    <property type="match status" value="1"/>
</dbReference>
<keyword evidence="8" id="KW-1185">Reference proteome</keyword>
<sequence length="875" mass="98565">LFGHKGLCQWLISLESIDVDSKDRDGQSALYYAVAGDHDNDEVLDALIFTSSSTQGANKVTLKDSSGTTPLHIAAAKGNIKMVDKLLSKRLIPKPQEKEQFVRSADVLGQTALHKAASGGHRKVVKKFLEEGAHPLNERDCDGRTALHYAVQAEDSNDALAIAKLLLKKCDSSSEGEKALLLFASAVGIGSAEESLTSTKRSLKNHLEHERISETKKIPNLLHVSARLGNIDMTRELISRGGNIAHIRSSNWREQLAEDEKENVKYVLKQIDNIVEQGTDRPTLSDNLGRSAYANGLAALFLNPFVKSPITVGISGEWGMGKSSVMMQTEFILLKMAAQLPFSDSWQVENFPGASKSQLTAKCKDELEKTKRRIMQLLPTRTTKNEAEERNPLSDMLSNYQPQYHQVFKSLAVMDRREMFEKDENKEESRSGDVQVPFEKDIMQGSSIPSILTVRYNAWQYRNESEAWAGLAVEITKELESTMTVAEKLRTSWKYNWQNHKRDICVGVFLPCILAVFLALWLTGIVWIVLDQVNIRNAKELQYGSFPVTVLVSVWAIVRSVMSVVKPISSQMVEYICLPDHSEKLGYHQKVIKDIKFLKSELGHRASWLWKTFGFMWCCITWSWDDNYVAGTRIPKMTPASNDNLRMVVFVDDLDRCQENVILQILSAINLVLAACEINVVLGMDKQMIERAIIRMFGDKNNKPNESSQDLADKYLRKIIQLPLDLPDPSPSESKLFLEGQLGMSDTKKRASGSQTETQTQTVAAHKKLNPKFRRVPSEDSRRGTATPRGVVNPHLRKKLERMDTLIESLDQDTEIKEEKYHISDATGERIISHLSTKKKHKETIQESGKETKIIIQDSELTDLKGTPKEEEQVQ</sequence>
<accession>A0AA38G1V0</accession>
<feature type="compositionally biased region" description="Basic and acidic residues" evidence="4">
    <location>
        <begin position="843"/>
        <end position="853"/>
    </location>
</feature>
<comment type="caution">
    <text evidence="7">The sequence shown here is derived from an EMBL/GenBank/DDBJ whole genome shotgun (WGS) entry which is preliminary data.</text>
</comment>
<dbReference type="SUPFAM" id="SSF48403">
    <property type="entry name" value="Ankyrin repeat"/>
    <property type="match status" value="1"/>
</dbReference>
<keyword evidence="1" id="KW-0677">Repeat</keyword>
<feature type="transmembrane region" description="Helical" evidence="5">
    <location>
        <begin position="661"/>
        <end position="682"/>
    </location>
</feature>
<reference evidence="7 8" key="1">
    <citation type="journal article" date="2021" name="Nat. Plants">
        <title>The Taxus genome provides insights into paclitaxel biosynthesis.</title>
        <authorList>
            <person name="Xiong X."/>
            <person name="Gou J."/>
            <person name="Liao Q."/>
            <person name="Li Y."/>
            <person name="Zhou Q."/>
            <person name="Bi G."/>
            <person name="Li C."/>
            <person name="Du R."/>
            <person name="Wang X."/>
            <person name="Sun T."/>
            <person name="Guo L."/>
            <person name="Liang H."/>
            <person name="Lu P."/>
            <person name="Wu Y."/>
            <person name="Zhang Z."/>
            <person name="Ro D.K."/>
            <person name="Shang Y."/>
            <person name="Huang S."/>
            <person name="Yan J."/>
        </authorList>
    </citation>
    <scope>NUCLEOTIDE SEQUENCE [LARGE SCALE GENOMIC DNA]</scope>
    <source>
        <strain evidence="7">Ta-2019</strain>
    </source>
</reference>
<dbReference type="InterPro" id="IPR036770">
    <property type="entry name" value="Ankyrin_rpt-contain_sf"/>
</dbReference>
<dbReference type="PROSITE" id="PS50088">
    <property type="entry name" value="ANK_REPEAT"/>
    <property type="match status" value="3"/>
</dbReference>
<dbReference type="InterPro" id="IPR002110">
    <property type="entry name" value="Ankyrin_rpt"/>
</dbReference>
<gene>
    <name evidence="7" type="ORF">KI387_022782</name>
</gene>
<dbReference type="GO" id="GO:0000976">
    <property type="term" value="F:transcription cis-regulatory region binding"/>
    <property type="evidence" value="ECO:0007669"/>
    <property type="project" value="TreeGrafter"/>
</dbReference>
<evidence type="ECO:0000313" key="8">
    <source>
        <dbReference type="Proteomes" id="UP000824469"/>
    </source>
</evidence>
<feature type="repeat" description="ANK" evidence="3">
    <location>
        <begin position="142"/>
        <end position="169"/>
    </location>
</feature>
<evidence type="ECO:0000313" key="7">
    <source>
        <dbReference type="EMBL" id="KAH9314155.1"/>
    </source>
</evidence>
<evidence type="ECO:0000256" key="5">
    <source>
        <dbReference type="SAM" id="Phobius"/>
    </source>
</evidence>
<dbReference type="Pfam" id="PF07693">
    <property type="entry name" value="KAP_NTPase"/>
    <property type="match status" value="1"/>
</dbReference>
<dbReference type="OMA" id="TISCKLM"/>
<dbReference type="InterPro" id="IPR050663">
    <property type="entry name" value="Ankyrin-SOCS_Box"/>
</dbReference>
<dbReference type="InterPro" id="IPR011646">
    <property type="entry name" value="KAP_P-loop"/>
</dbReference>
<evidence type="ECO:0000256" key="2">
    <source>
        <dbReference type="ARBA" id="ARBA00023043"/>
    </source>
</evidence>
<feature type="compositionally biased region" description="Basic and acidic residues" evidence="4">
    <location>
        <begin position="862"/>
        <end position="875"/>
    </location>
</feature>
<proteinExistence type="predicted"/>
<feature type="repeat" description="ANK" evidence="3">
    <location>
        <begin position="108"/>
        <end position="133"/>
    </location>
</feature>
<dbReference type="GO" id="GO:0045944">
    <property type="term" value="P:positive regulation of transcription by RNA polymerase II"/>
    <property type="evidence" value="ECO:0007669"/>
    <property type="project" value="TreeGrafter"/>
</dbReference>
<evidence type="ECO:0000256" key="3">
    <source>
        <dbReference type="PROSITE-ProRule" id="PRU00023"/>
    </source>
</evidence>
<dbReference type="Pfam" id="PF12796">
    <property type="entry name" value="Ank_2"/>
    <property type="match status" value="2"/>
</dbReference>
<feature type="domain" description="KAP NTPase" evidence="6">
    <location>
        <begin position="290"/>
        <end position="759"/>
    </location>
</feature>
<keyword evidence="5" id="KW-1133">Transmembrane helix</keyword>
<feature type="non-terminal residue" evidence="7">
    <location>
        <position position="875"/>
    </location>
</feature>
<keyword evidence="5" id="KW-0472">Membrane</keyword>
<feature type="transmembrane region" description="Helical" evidence="5">
    <location>
        <begin position="542"/>
        <end position="562"/>
    </location>
</feature>
<protein>
    <recommendedName>
        <fullName evidence="6">KAP NTPase domain-containing protein</fullName>
    </recommendedName>
</protein>
<organism evidence="7 8">
    <name type="scientific">Taxus chinensis</name>
    <name type="common">Chinese yew</name>
    <name type="synonym">Taxus wallichiana var. chinensis</name>
    <dbReference type="NCBI Taxonomy" id="29808"/>
    <lineage>
        <taxon>Eukaryota</taxon>
        <taxon>Viridiplantae</taxon>
        <taxon>Streptophyta</taxon>
        <taxon>Embryophyta</taxon>
        <taxon>Tracheophyta</taxon>
        <taxon>Spermatophyta</taxon>
        <taxon>Pinopsida</taxon>
        <taxon>Pinidae</taxon>
        <taxon>Conifers II</taxon>
        <taxon>Cupressales</taxon>
        <taxon>Taxaceae</taxon>
        <taxon>Taxus</taxon>
    </lineage>
</organism>
<keyword evidence="2 3" id="KW-0040">ANK repeat</keyword>
<dbReference type="EMBL" id="JAHRHJ020000005">
    <property type="protein sequence ID" value="KAH9314155.1"/>
    <property type="molecule type" value="Genomic_DNA"/>
</dbReference>
<feature type="non-terminal residue" evidence="7">
    <location>
        <position position="1"/>
    </location>
</feature>
<dbReference type="SMART" id="SM00248">
    <property type="entry name" value="ANK"/>
    <property type="match status" value="5"/>
</dbReference>
<name>A0AA38G1V0_TAXCH</name>
<feature type="transmembrane region" description="Helical" evidence="5">
    <location>
        <begin position="504"/>
        <end position="530"/>
    </location>
</feature>
<dbReference type="AlphaFoldDB" id="A0AA38G1V0"/>
<dbReference type="GO" id="GO:0005634">
    <property type="term" value="C:nucleus"/>
    <property type="evidence" value="ECO:0007669"/>
    <property type="project" value="TreeGrafter"/>
</dbReference>
<keyword evidence="5" id="KW-0812">Transmembrane</keyword>
<evidence type="ECO:0000256" key="4">
    <source>
        <dbReference type="SAM" id="MobiDB-lite"/>
    </source>
</evidence>
<dbReference type="Gene3D" id="1.25.40.20">
    <property type="entry name" value="Ankyrin repeat-containing domain"/>
    <property type="match status" value="2"/>
</dbReference>
<feature type="repeat" description="ANK" evidence="3">
    <location>
        <begin position="66"/>
        <end position="89"/>
    </location>
</feature>
<dbReference type="Proteomes" id="UP000824469">
    <property type="component" value="Unassembled WGS sequence"/>
</dbReference>
<evidence type="ECO:0000259" key="6">
    <source>
        <dbReference type="Pfam" id="PF07693"/>
    </source>
</evidence>